<dbReference type="EMBL" id="SJPS01000003">
    <property type="protein sequence ID" value="TWU27772.1"/>
    <property type="molecule type" value="Genomic_DNA"/>
</dbReference>
<dbReference type="RefSeq" id="WP_146450933.1">
    <property type="nucleotide sequence ID" value="NZ_SJPS01000003.1"/>
</dbReference>
<dbReference type="NCBIfam" id="TIGR02595">
    <property type="entry name" value="PEP_CTERM"/>
    <property type="match status" value="1"/>
</dbReference>
<dbReference type="Pfam" id="PF07589">
    <property type="entry name" value="PEP-CTERM"/>
    <property type="match status" value="1"/>
</dbReference>
<organism evidence="3 4">
    <name type="scientific">Bythopirellula polymerisocia</name>
    <dbReference type="NCBI Taxonomy" id="2528003"/>
    <lineage>
        <taxon>Bacteria</taxon>
        <taxon>Pseudomonadati</taxon>
        <taxon>Planctomycetota</taxon>
        <taxon>Planctomycetia</taxon>
        <taxon>Pirellulales</taxon>
        <taxon>Lacipirellulaceae</taxon>
        <taxon>Bythopirellula</taxon>
    </lineage>
</organism>
<dbReference type="OrthoDB" id="257141at2"/>
<evidence type="ECO:0000313" key="3">
    <source>
        <dbReference type="EMBL" id="TWU27772.1"/>
    </source>
</evidence>
<name>A0A5C6CTB7_9BACT</name>
<accession>A0A5C6CTB7</accession>
<feature type="chain" id="PRO_5023016415" description="Ice-binding protein C-terminal domain-containing protein" evidence="1">
    <location>
        <begin position="26"/>
        <end position="496"/>
    </location>
</feature>
<protein>
    <recommendedName>
        <fullName evidence="2">Ice-binding protein C-terminal domain-containing protein</fullName>
    </recommendedName>
</protein>
<gene>
    <name evidence="3" type="ORF">Pla144_25490</name>
</gene>
<feature type="domain" description="Ice-binding protein C-terminal" evidence="2">
    <location>
        <begin position="471"/>
        <end position="494"/>
    </location>
</feature>
<dbReference type="InterPro" id="IPR013424">
    <property type="entry name" value="Ice-binding_C"/>
</dbReference>
<evidence type="ECO:0000256" key="1">
    <source>
        <dbReference type="SAM" id="SignalP"/>
    </source>
</evidence>
<dbReference type="AlphaFoldDB" id="A0A5C6CTB7"/>
<comment type="caution">
    <text evidence="3">The sequence shown here is derived from an EMBL/GenBank/DDBJ whole genome shotgun (WGS) entry which is preliminary data.</text>
</comment>
<proteinExistence type="predicted"/>
<reference evidence="3 4" key="1">
    <citation type="submission" date="2019-02" db="EMBL/GenBank/DDBJ databases">
        <title>Deep-cultivation of Planctomycetes and their phenomic and genomic characterization uncovers novel biology.</title>
        <authorList>
            <person name="Wiegand S."/>
            <person name="Jogler M."/>
            <person name="Boedeker C."/>
            <person name="Pinto D."/>
            <person name="Vollmers J."/>
            <person name="Rivas-Marin E."/>
            <person name="Kohn T."/>
            <person name="Peeters S.H."/>
            <person name="Heuer A."/>
            <person name="Rast P."/>
            <person name="Oberbeckmann S."/>
            <person name="Bunk B."/>
            <person name="Jeske O."/>
            <person name="Meyerdierks A."/>
            <person name="Storesund J.E."/>
            <person name="Kallscheuer N."/>
            <person name="Luecker S."/>
            <person name="Lage O.M."/>
            <person name="Pohl T."/>
            <person name="Merkel B.J."/>
            <person name="Hornburger P."/>
            <person name="Mueller R.-W."/>
            <person name="Bruemmer F."/>
            <person name="Labrenz M."/>
            <person name="Spormann A.M."/>
            <person name="Op Den Camp H."/>
            <person name="Overmann J."/>
            <person name="Amann R."/>
            <person name="Jetten M.S.M."/>
            <person name="Mascher T."/>
            <person name="Medema M.H."/>
            <person name="Devos D.P."/>
            <person name="Kaster A.-K."/>
            <person name="Ovreas L."/>
            <person name="Rohde M."/>
            <person name="Galperin M.Y."/>
            <person name="Jogler C."/>
        </authorList>
    </citation>
    <scope>NUCLEOTIDE SEQUENCE [LARGE SCALE GENOMIC DNA]</scope>
    <source>
        <strain evidence="3 4">Pla144</strain>
    </source>
</reference>
<keyword evidence="4" id="KW-1185">Reference proteome</keyword>
<sequence precursor="true">MNEFNWLKTLAASLMLLTATGTVRAVPTIDGTASVADGYTLLSTQNTDTQFGNVTNPDPIRGFGSEIDQVFGKIEGGRLYVVMAGNMETNFNKLDVYIDSVAGGMNQIDGANLPLDVDGFCCGGSGSTNGAFQNSNGLKFDAGFAADYFLSFTHGFEKLRPDLPDQLEFYAASAHYADMTQGTAGAVVSAGMQLAQRGLPQVLRGSTADFNIDGRVNGEDFLIWQRNFGAMNANRTQGDASGNGMVGGEDLATWQAAYGFDASTTPIDQNYFAPLNDVDNSNSLLGPSLLGLSQGDLIDKNYALGANGGCNVDNSGAGCLTRELEFALPVDVANDPNNTWSHRNMENTIGLQMAFDNSNIAGVNGGPDYFNPTAGDPANVTSGIEFSIPLSQIGNPAALSDIRLSLFVNNGDHNYLANQFSGEGILLGNLGGNGSGGSGAFNDLRDIDLGLFAGNQFVTLTVPALAAAASAVPEPSSLALLAFAATAIIGSRRRKS</sequence>
<dbReference type="Proteomes" id="UP000318437">
    <property type="component" value="Unassembled WGS sequence"/>
</dbReference>
<keyword evidence="1" id="KW-0732">Signal</keyword>
<feature type="signal peptide" evidence="1">
    <location>
        <begin position="1"/>
        <end position="25"/>
    </location>
</feature>
<evidence type="ECO:0000313" key="4">
    <source>
        <dbReference type="Proteomes" id="UP000318437"/>
    </source>
</evidence>
<evidence type="ECO:0000259" key="2">
    <source>
        <dbReference type="Pfam" id="PF07589"/>
    </source>
</evidence>